<dbReference type="AlphaFoldDB" id="A0A6N8SFK0"/>
<accession>A0A6N8SFK0</accession>
<reference evidence="1 2" key="1">
    <citation type="submission" date="2019-12" db="EMBL/GenBank/DDBJ databases">
        <title>Shinella kummerowiae sp. nov., a symbiotic bacterium isolated from root nodules of the herbal legume Kummerowia stipulacea.</title>
        <authorList>
            <person name="Gao J."/>
        </authorList>
    </citation>
    <scope>NUCLEOTIDE SEQUENCE [LARGE SCALE GENOMIC DNA]</scope>
    <source>
        <strain evidence="1 2">CCBAU 25048</strain>
    </source>
</reference>
<dbReference type="PANTHER" id="PTHR10151">
    <property type="entry name" value="ECTONUCLEOTIDE PYROPHOSPHATASE/PHOSPHODIESTERASE"/>
    <property type="match status" value="1"/>
</dbReference>
<name>A0A6N8SFK0_9HYPH</name>
<evidence type="ECO:0000313" key="1">
    <source>
        <dbReference type="EMBL" id="MXN46378.1"/>
    </source>
</evidence>
<dbReference type="EC" id="3.11.1.2" evidence="1"/>
<dbReference type="RefSeq" id="WP_160859918.1">
    <property type="nucleotide sequence ID" value="NZ_WUMK01000005.1"/>
</dbReference>
<dbReference type="Gene3D" id="3.40.720.10">
    <property type="entry name" value="Alkaline Phosphatase, subunit A"/>
    <property type="match status" value="1"/>
</dbReference>
<organism evidence="1 2">
    <name type="scientific">Shinella kummerowiae</name>
    <dbReference type="NCBI Taxonomy" id="417745"/>
    <lineage>
        <taxon>Bacteria</taxon>
        <taxon>Pseudomonadati</taxon>
        <taxon>Pseudomonadota</taxon>
        <taxon>Alphaproteobacteria</taxon>
        <taxon>Hyphomicrobiales</taxon>
        <taxon>Rhizobiaceae</taxon>
        <taxon>Shinella</taxon>
    </lineage>
</organism>
<dbReference type="PANTHER" id="PTHR10151:SF120">
    <property type="entry name" value="BIS(5'-ADENOSYL)-TRIPHOSPHATASE"/>
    <property type="match status" value="1"/>
</dbReference>
<dbReference type="CDD" id="cd16018">
    <property type="entry name" value="Enpp"/>
    <property type="match status" value="1"/>
</dbReference>
<dbReference type="EMBL" id="WUMK01000005">
    <property type="protein sequence ID" value="MXN46378.1"/>
    <property type="molecule type" value="Genomic_DNA"/>
</dbReference>
<dbReference type="Proteomes" id="UP000435802">
    <property type="component" value="Unassembled WGS sequence"/>
</dbReference>
<evidence type="ECO:0000313" key="2">
    <source>
        <dbReference type="Proteomes" id="UP000435802"/>
    </source>
</evidence>
<dbReference type="InterPro" id="IPR012710">
    <property type="entry name" value="Phosphonoacetate_hydro"/>
</dbReference>
<dbReference type="InterPro" id="IPR023116">
    <property type="entry name" value="Phosphonoacetate_hydro_insert"/>
</dbReference>
<dbReference type="InterPro" id="IPR017850">
    <property type="entry name" value="Alkaline_phosphatase_core_sf"/>
</dbReference>
<dbReference type="InterPro" id="IPR002591">
    <property type="entry name" value="Phosphodiest/P_Trfase"/>
</dbReference>
<dbReference type="GO" id="GO:0047400">
    <property type="term" value="F:phosphonoacetate hydrolase activity"/>
    <property type="evidence" value="ECO:0007669"/>
    <property type="project" value="UniProtKB-EC"/>
</dbReference>
<dbReference type="Gene3D" id="3.30.1360.110">
    <property type="entry name" value="Domain 2, Phosphonoacetate Hydrolase"/>
    <property type="match status" value="1"/>
</dbReference>
<keyword evidence="1" id="KW-0378">Hydrolase</keyword>
<gene>
    <name evidence="1" type="primary">phnA</name>
    <name evidence="1" type="ORF">GR138_14370</name>
</gene>
<comment type="caution">
    <text evidence="1">The sequence shown here is derived from an EMBL/GenBank/DDBJ whole genome shotgun (WGS) entry which is preliminary data.</text>
</comment>
<dbReference type="NCBIfam" id="TIGR02335">
    <property type="entry name" value="hydr_PhnA"/>
    <property type="match status" value="1"/>
</dbReference>
<protein>
    <submittedName>
        <fullName evidence="1">Phosphonoacetate hydrolase</fullName>
        <ecNumber evidence="1">3.11.1.2</ecNumber>
    </submittedName>
</protein>
<proteinExistence type="predicted"/>
<keyword evidence="2" id="KW-1185">Reference proteome</keyword>
<dbReference type="Pfam" id="PF01663">
    <property type="entry name" value="Phosphodiest"/>
    <property type="match status" value="1"/>
</dbReference>
<dbReference type="OrthoDB" id="3590172at2"/>
<dbReference type="SUPFAM" id="SSF53649">
    <property type="entry name" value="Alkaline phosphatase-like"/>
    <property type="match status" value="1"/>
</dbReference>
<sequence length="420" mass="46069">MNQMSTITVTANRRTYPWPNVPAIAICLDGCEPAYLDEAIKAGLMPTLARIRKTGTERTALSVIPSFTNPNNLSIATGRPPSIHGICGNYLYEPATGKEVMMNDPRFLRAPTVFKAFYDAGARVAVVTAKDKLRALLGHGLKFDEGRAVCFSSEKSDTSTKAEHGIDNASAWLGRPVPEVYSAELSEFVFAAGVKLLKEFRPDVMYLTTTDYVQHKYAPGVKQANDFYEMFDKYLTELDALGAAIVVTADHGMKPKHKADGTPDVIYVQDLLDQWLGKDAARVILPITDPYVVHHGALGSFATAYLPEGTDKEEIIERLQAIEGIDVVLSRPEACIRFELPDDRIGDIVLVSSENKTLGTSEHRHDLAALNEPLRSHGGLTEQEVPFIANRTLPELLSAGTLRNFDAFYYALVAAAQPAK</sequence>